<feature type="domain" description="Putative sugar diacid recognition" evidence="2">
    <location>
        <begin position="3"/>
        <end position="135"/>
    </location>
</feature>
<dbReference type="RefSeq" id="WP_093107377.1">
    <property type="nucleotide sequence ID" value="NZ_FNOS01000004.1"/>
</dbReference>
<evidence type="ECO:0000313" key="6">
    <source>
        <dbReference type="Proteomes" id="UP000198647"/>
    </source>
</evidence>
<dbReference type="Pfam" id="PF13556">
    <property type="entry name" value="HTH_30"/>
    <property type="match status" value="1"/>
</dbReference>
<dbReference type="InterPro" id="IPR042070">
    <property type="entry name" value="PucR_C-HTH_sf"/>
</dbReference>
<dbReference type="Pfam" id="PF05651">
    <property type="entry name" value="Diacid_rec"/>
    <property type="match status" value="1"/>
</dbReference>
<proteinExistence type="inferred from homology"/>
<reference evidence="5 6" key="1">
    <citation type="submission" date="2016-10" db="EMBL/GenBank/DDBJ databases">
        <authorList>
            <person name="Varghese N."/>
            <person name="Submissions S."/>
        </authorList>
    </citation>
    <scope>NUCLEOTIDE SEQUENCE [LARGE SCALE GENOMIC DNA]</scope>
    <source>
        <strain evidence="5 6">DSM 20748</strain>
    </source>
</reference>
<comment type="caution">
    <text evidence="5">The sequence shown here is derived from an EMBL/GenBank/DDBJ whole genome shotgun (WGS) entry which is preliminary data.</text>
</comment>
<evidence type="ECO:0000313" key="5">
    <source>
        <dbReference type="EMBL" id="SDY01807.1"/>
    </source>
</evidence>
<dbReference type="Gene3D" id="1.10.10.2840">
    <property type="entry name" value="PucR C-terminal helix-turn-helix domain"/>
    <property type="match status" value="1"/>
</dbReference>
<dbReference type="PANTHER" id="PTHR33744">
    <property type="entry name" value="CARBOHYDRATE DIACID REGULATOR"/>
    <property type="match status" value="1"/>
</dbReference>
<accession>A0A1H3GFH6</accession>
<organism evidence="5 6">
    <name type="scientific">Salimicrobium album</name>
    <dbReference type="NCBI Taxonomy" id="50717"/>
    <lineage>
        <taxon>Bacteria</taxon>
        <taxon>Bacillati</taxon>
        <taxon>Bacillota</taxon>
        <taxon>Bacilli</taxon>
        <taxon>Bacillales</taxon>
        <taxon>Bacillaceae</taxon>
        <taxon>Salimicrobium</taxon>
    </lineage>
</organism>
<name>A0A1H3GFH6_9BACI</name>
<dbReference type="PANTHER" id="PTHR33744:SF15">
    <property type="entry name" value="CARBOHYDRATE DIACID REGULATOR"/>
    <property type="match status" value="1"/>
</dbReference>
<feature type="domain" description="CdaR GGDEF-like" evidence="4">
    <location>
        <begin position="142"/>
        <end position="252"/>
    </location>
</feature>
<evidence type="ECO:0000259" key="4">
    <source>
        <dbReference type="Pfam" id="PF17853"/>
    </source>
</evidence>
<comment type="similarity">
    <text evidence="1">Belongs to the CdaR family.</text>
</comment>
<dbReference type="Proteomes" id="UP000198647">
    <property type="component" value="Unassembled WGS sequence"/>
</dbReference>
<dbReference type="InterPro" id="IPR051448">
    <property type="entry name" value="CdaR-like_regulators"/>
</dbReference>
<dbReference type="EMBL" id="FNOS01000004">
    <property type="protein sequence ID" value="SDY01807.1"/>
    <property type="molecule type" value="Genomic_DNA"/>
</dbReference>
<evidence type="ECO:0000259" key="2">
    <source>
        <dbReference type="Pfam" id="PF05651"/>
    </source>
</evidence>
<dbReference type="InterPro" id="IPR008599">
    <property type="entry name" value="Diacid_rec"/>
</dbReference>
<evidence type="ECO:0000259" key="3">
    <source>
        <dbReference type="Pfam" id="PF13556"/>
    </source>
</evidence>
<dbReference type="InterPro" id="IPR025736">
    <property type="entry name" value="PucR_C-HTH_dom"/>
</dbReference>
<sequence length="369" mass="42904">MISNEIAQMIVDRTMAILSYNINVMDEKGIILGSGDTKRRGTIHEAVKYRKNPADHLEIHPKEVEKWNGVDQGINLSIYYENRTIGTIGITGPPGEVRKYGELVKMTAEMIIEQRYLLDQVQYDERIRREFLYQWLEDTHANDREFKRKADMLGIDLDIPRIVICVFPPSDRNSRDHLDQLERKIKTHLRPQELATVLEDRIVIIKTIALAEEYEMKLKEWIRFLHLPSSYVGTPASDASEVARSYQRSQMTRKTAAATSMKDDVIFYGQLSLEVLLYDLYQNDGFSVHQSDEPLPEVLIATLKTYVECDGKSAKTADELYIHRNTLQYRFANILNITGREPRNVRDLFYLYATRVLLHSFKEQEDLIQ</sequence>
<protein>
    <submittedName>
        <fullName evidence="5">Carbohydrate diacid regulator</fullName>
    </submittedName>
</protein>
<feature type="domain" description="PucR C-terminal helix-turn-helix" evidence="3">
    <location>
        <begin position="299"/>
        <end position="353"/>
    </location>
</feature>
<gene>
    <name evidence="5" type="ORF">SAMN04488081_1908</name>
</gene>
<evidence type="ECO:0000256" key="1">
    <source>
        <dbReference type="ARBA" id="ARBA00006754"/>
    </source>
</evidence>
<dbReference type="Pfam" id="PF17853">
    <property type="entry name" value="GGDEF_2"/>
    <property type="match status" value="1"/>
</dbReference>
<dbReference type="InterPro" id="IPR041522">
    <property type="entry name" value="CdaR_GGDEF"/>
</dbReference>
<keyword evidence="6" id="KW-1185">Reference proteome</keyword>